<gene>
    <name evidence="2" type="ORF">SAMN05216272_111103</name>
</gene>
<keyword evidence="1" id="KW-0732">Signal</keyword>
<dbReference type="Proteomes" id="UP000199636">
    <property type="component" value="Unassembled WGS sequence"/>
</dbReference>
<proteinExistence type="predicted"/>
<organism evidence="2 3">
    <name type="scientific">Pseudomonas panipatensis</name>
    <dbReference type="NCBI Taxonomy" id="428992"/>
    <lineage>
        <taxon>Bacteria</taxon>
        <taxon>Pseudomonadati</taxon>
        <taxon>Pseudomonadota</taxon>
        <taxon>Gammaproteobacteria</taxon>
        <taxon>Pseudomonadales</taxon>
        <taxon>Pseudomonadaceae</taxon>
        <taxon>Pseudomonas</taxon>
    </lineage>
</organism>
<feature type="signal peptide" evidence="1">
    <location>
        <begin position="1"/>
        <end position="18"/>
    </location>
</feature>
<sequence>MKKMLLLGLLAVCGSAAAETVLFDPADGRRYVGDEFDARAAKQVLYQDRPCKLPLVNAKDMREYTSPVTYPSKACWGRLIGGDVVVVYDNGETMRLPEAAFVTATVNKSGSARVIKSVYKRP</sequence>
<reference evidence="3" key="1">
    <citation type="submission" date="2016-10" db="EMBL/GenBank/DDBJ databases">
        <authorList>
            <person name="Varghese N."/>
            <person name="Submissions S."/>
        </authorList>
    </citation>
    <scope>NUCLEOTIDE SEQUENCE [LARGE SCALE GENOMIC DNA]</scope>
    <source>
        <strain evidence="3">CCM 7469</strain>
    </source>
</reference>
<evidence type="ECO:0000313" key="2">
    <source>
        <dbReference type="EMBL" id="SDI54003.1"/>
    </source>
</evidence>
<feature type="chain" id="PRO_5011443930" evidence="1">
    <location>
        <begin position="19"/>
        <end position="122"/>
    </location>
</feature>
<protein>
    <submittedName>
        <fullName evidence="2">Uncharacterized protein</fullName>
    </submittedName>
</protein>
<name>A0A1G8LEI2_9PSED</name>
<keyword evidence="3" id="KW-1185">Reference proteome</keyword>
<dbReference type="AlphaFoldDB" id="A0A1G8LEI2"/>
<dbReference type="RefSeq" id="WP_090266764.1">
    <property type="nucleotide sequence ID" value="NZ_FNDS01000011.1"/>
</dbReference>
<dbReference type="EMBL" id="FNDS01000011">
    <property type="protein sequence ID" value="SDI54003.1"/>
    <property type="molecule type" value="Genomic_DNA"/>
</dbReference>
<dbReference type="OrthoDB" id="9028983at2"/>
<dbReference type="STRING" id="428992.SAMN05216272_111103"/>
<evidence type="ECO:0000313" key="3">
    <source>
        <dbReference type="Proteomes" id="UP000199636"/>
    </source>
</evidence>
<evidence type="ECO:0000256" key="1">
    <source>
        <dbReference type="SAM" id="SignalP"/>
    </source>
</evidence>
<accession>A0A1G8LEI2</accession>